<evidence type="ECO:0000256" key="7">
    <source>
        <dbReference type="ARBA" id="ARBA00022679"/>
    </source>
</evidence>
<dbReference type="InterPro" id="IPR035992">
    <property type="entry name" value="Ricin_B-like_lectins"/>
</dbReference>
<keyword evidence="22" id="KW-1185">Reference proteome</keyword>
<dbReference type="GO" id="GO:0046872">
    <property type="term" value="F:metal ion binding"/>
    <property type="evidence" value="ECO:0007669"/>
    <property type="project" value="UniProtKB-KW"/>
</dbReference>
<evidence type="ECO:0000256" key="10">
    <source>
        <dbReference type="ARBA" id="ARBA00022734"/>
    </source>
</evidence>
<evidence type="ECO:0000256" key="1">
    <source>
        <dbReference type="ARBA" id="ARBA00001936"/>
    </source>
</evidence>
<sequence>MMSRRNVLKILCIGLTLIIAINVLLVFYTKRTLQKLIWGSLQKELNLPLSEWNKTVMKRLSHLEVDLKHLKESMKLGMSQQENMDSTVERVKYEEHPVQKASEVKASETKKHKPKEILFPGSQLFSQWGEGLSDIQQKKAENLFQKFGYNVYLSNQLPLNRTIPDTRDSRCLQKTYPTQLPSLGVILIFMNEALSIIERAFTSIINRTPSQLLKEIILVDDFSSNGELKSYLDMKIKLYNQRYPGLLKIIRHTKRKGLAQARNTCSKVATADVIVILDAHVEVNVGWAEPILARIQEDHTVIVSPVFDNIHFDTFELEKYALAVDGFSWKLWCRYDPLPKDWIDQHDVTALVKSPSIMGILAANRIFFRDIGSLDGGMLVSGGENVELSLRVWQCGGRIEILPCSRIAHLERHRKPYALNLHLALKRNALRVAEIWMDEYKYMVYLAWNIPLQNPGIDFRDISSRMALRKKLKCKTFDWYLKYVYPNLKPIHNIVGYGRMKNTLDENICLDQEFVLANTPIMYYCHEYSSQNVYYHLTGEFYVGPLIAEADTDDHCLTDPGNGEKPTLEPCSKAAQNRLHIYWDFKPGRAVVNRATKRCLEMKKDTSGIYVPVLQTCTTQVWTIQYTVQNWGSN</sequence>
<evidence type="ECO:0000256" key="14">
    <source>
        <dbReference type="ARBA" id="ARBA00023136"/>
    </source>
</evidence>
<evidence type="ECO:0000256" key="11">
    <source>
        <dbReference type="ARBA" id="ARBA00022968"/>
    </source>
</evidence>
<evidence type="ECO:0000256" key="4">
    <source>
        <dbReference type="ARBA" id="ARBA00005680"/>
    </source>
</evidence>
<dbReference type="InterPro" id="IPR045885">
    <property type="entry name" value="GalNAc-T"/>
</dbReference>
<proteinExistence type="inferred from homology"/>
<keyword evidence="13 18" id="KW-0333">Golgi apparatus</keyword>
<evidence type="ECO:0000313" key="21">
    <source>
        <dbReference type="EMBL" id="KAF0882691.1"/>
    </source>
</evidence>
<comment type="caution">
    <text evidence="21">The sequence shown here is derived from an EMBL/GenBank/DDBJ whole genome shotgun (WGS) entry which is preliminary data.</text>
</comment>
<evidence type="ECO:0000256" key="3">
    <source>
        <dbReference type="ARBA" id="ARBA00004922"/>
    </source>
</evidence>
<dbReference type="GO" id="GO:0006493">
    <property type="term" value="P:protein O-linked glycosylation"/>
    <property type="evidence" value="ECO:0007669"/>
    <property type="project" value="TreeGrafter"/>
</dbReference>
<feature type="non-terminal residue" evidence="21">
    <location>
        <position position="634"/>
    </location>
</feature>
<comment type="similarity">
    <text evidence="4 18">Belongs to the glycosyltransferase 2 family. GalNAc-T subfamily.</text>
</comment>
<evidence type="ECO:0000256" key="12">
    <source>
        <dbReference type="ARBA" id="ARBA00022989"/>
    </source>
</evidence>
<dbReference type="InterPro" id="IPR000772">
    <property type="entry name" value="Ricin_B_lectin"/>
</dbReference>
<keyword evidence="9" id="KW-0479">Metal-binding</keyword>
<dbReference type="PROSITE" id="PS50231">
    <property type="entry name" value="RICIN_B_LECTIN"/>
    <property type="match status" value="1"/>
</dbReference>
<keyword evidence="15 18" id="KW-1015">Disulfide bond</keyword>
<dbReference type="Proteomes" id="UP000475037">
    <property type="component" value="Unassembled WGS sequence"/>
</dbReference>
<keyword evidence="10 18" id="KW-0430">Lectin</keyword>
<feature type="domain" description="Glycosyltransferase 2-like" evidence="19">
    <location>
        <begin position="185"/>
        <end position="327"/>
    </location>
</feature>
<evidence type="ECO:0000259" key="19">
    <source>
        <dbReference type="Pfam" id="PF00535"/>
    </source>
</evidence>
<protein>
    <recommendedName>
        <fullName evidence="5 18">Polypeptide N-acetylgalactosaminyltransferase</fullName>
        <ecNumber evidence="18">2.4.1.-</ecNumber>
    </recommendedName>
    <alternativeName>
        <fullName evidence="18">Protein-UDP acetylgalactosaminyltransferase</fullName>
    </alternativeName>
</protein>
<keyword evidence="14 18" id="KW-0472">Membrane</keyword>
<dbReference type="PANTHER" id="PTHR11675">
    <property type="entry name" value="N-ACETYLGALACTOSAMINYLTRANSFERASE"/>
    <property type="match status" value="1"/>
</dbReference>
<accession>A0A6G1B4J6</accession>
<comment type="cofactor">
    <cofactor evidence="1 18">
        <name>Mn(2+)</name>
        <dbReference type="ChEBI" id="CHEBI:29035"/>
    </cofactor>
</comment>
<dbReference type="GO" id="GO:0000139">
    <property type="term" value="C:Golgi membrane"/>
    <property type="evidence" value="ECO:0007669"/>
    <property type="project" value="UniProtKB-SubCell"/>
</dbReference>
<evidence type="ECO:0000256" key="5">
    <source>
        <dbReference type="ARBA" id="ARBA00012644"/>
    </source>
</evidence>
<comment type="subcellular location">
    <subcellularLocation>
        <location evidence="2 18">Golgi apparatus membrane</location>
        <topology evidence="2 18">Single-pass type II membrane protein</topology>
    </subcellularLocation>
</comment>
<dbReference type="PANTHER" id="PTHR11675:SF50">
    <property type="entry name" value="POLYPEPTIDE N-ACETYLGALACTOSAMINYLTRANSFERASE 8-RELATED"/>
    <property type="match status" value="1"/>
</dbReference>
<evidence type="ECO:0000256" key="15">
    <source>
        <dbReference type="ARBA" id="ARBA00023157"/>
    </source>
</evidence>
<dbReference type="Pfam" id="PF00535">
    <property type="entry name" value="Glycos_transf_2"/>
    <property type="match status" value="1"/>
</dbReference>
<dbReference type="GO" id="GO:0004653">
    <property type="term" value="F:polypeptide N-acetylgalactosaminyltransferase activity"/>
    <property type="evidence" value="ECO:0007669"/>
    <property type="project" value="TreeGrafter"/>
</dbReference>
<dbReference type="SUPFAM" id="SSF53448">
    <property type="entry name" value="Nucleotide-diphospho-sugar transferases"/>
    <property type="match status" value="1"/>
</dbReference>
<evidence type="ECO:0000256" key="13">
    <source>
        <dbReference type="ARBA" id="ARBA00023034"/>
    </source>
</evidence>
<keyword evidence="11" id="KW-0735">Signal-anchor</keyword>
<dbReference type="UniPathway" id="UPA00378"/>
<evidence type="ECO:0000256" key="6">
    <source>
        <dbReference type="ARBA" id="ARBA00022676"/>
    </source>
</evidence>
<feature type="domain" description="Ricin B lectin" evidence="20">
    <location>
        <begin position="497"/>
        <end position="621"/>
    </location>
</feature>
<dbReference type="SUPFAM" id="SSF50370">
    <property type="entry name" value="Ricin B-like lectins"/>
    <property type="match status" value="1"/>
</dbReference>
<dbReference type="InterPro" id="IPR029044">
    <property type="entry name" value="Nucleotide-diphossugar_trans"/>
</dbReference>
<feature type="non-terminal residue" evidence="21">
    <location>
        <position position="1"/>
    </location>
</feature>
<keyword evidence="16" id="KW-0325">Glycoprotein</keyword>
<feature type="transmembrane region" description="Helical" evidence="18">
    <location>
        <begin position="7"/>
        <end position="28"/>
    </location>
</feature>
<evidence type="ECO:0000256" key="18">
    <source>
        <dbReference type="RuleBase" id="RU361242"/>
    </source>
</evidence>
<organism evidence="21 22">
    <name type="scientific">Crocuta crocuta</name>
    <name type="common">Spotted hyena</name>
    <dbReference type="NCBI Taxonomy" id="9678"/>
    <lineage>
        <taxon>Eukaryota</taxon>
        <taxon>Metazoa</taxon>
        <taxon>Chordata</taxon>
        <taxon>Craniata</taxon>
        <taxon>Vertebrata</taxon>
        <taxon>Euteleostomi</taxon>
        <taxon>Mammalia</taxon>
        <taxon>Eutheria</taxon>
        <taxon>Laurasiatheria</taxon>
        <taxon>Carnivora</taxon>
        <taxon>Feliformia</taxon>
        <taxon>Hyaenidae</taxon>
        <taxon>Crocuta</taxon>
    </lineage>
</organism>
<comment type="pathway">
    <text evidence="3 18">Protein modification; protein glycosylation.</text>
</comment>
<dbReference type="Gene3D" id="3.90.550.10">
    <property type="entry name" value="Spore Coat Polysaccharide Biosynthesis Protein SpsA, Chain A"/>
    <property type="match status" value="1"/>
</dbReference>
<keyword evidence="8 18" id="KW-0812">Transmembrane</keyword>
<dbReference type="CDD" id="cd02510">
    <property type="entry name" value="pp-GalNAc-T"/>
    <property type="match status" value="1"/>
</dbReference>
<evidence type="ECO:0000256" key="2">
    <source>
        <dbReference type="ARBA" id="ARBA00004323"/>
    </source>
</evidence>
<evidence type="ECO:0000259" key="20">
    <source>
        <dbReference type="Pfam" id="PF00652"/>
    </source>
</evidence>
<gene>
    <name evidence="21" type="primary">Galnt8</name>
    <name evidence="21" type="ORF">FOF47_R02133</name>
</gene>
<dbReference type="InterPro" id="IPR001173">
    <property type="entry name" value="Glyco_trans_2-like"/>
</dbReference>
<dbReference type="GO" id="GO:0030246">
    <property type="term" value="F:carbohydrate binding"/>
    <property type="evidence" value="ECO:0007669"/>
    <property type="project" value="UniProtKB-KW"/>
</dbReference>
<evidence type="ECO:0000256" key="9">
    <source>
        <dbReference type="ARBA" id="ARBA00022723"/>
    </source>
</evidence>
<dbReference type="AlphaFoldDB" id="A0A6G1B4J6"/>
<dbReference type="Gene3D" id="2.80.10.50">
    <property type="match status" value="1"/>
</dbReference>
<name>A0A6G1B4J6_CROCR</name>
<dbReference type="Pfam" id="PF00652">
    <property type="entry name" value="Ricin_B_lectin"/>
    <property type="match status" value="1"/>
</dbReference>
<reference evidence="21 22" key="1">
    <citation type="submission" date="2019-11" db="EMBL/GenBank/DDBJ databases">
        <authorList>
            <person name="Yang C."/>
            <person name="Li F."/>
        </authorList>
    </citation>
    <scope>NUCLEOTIDE SEQUENCE [LARGE SCALE GENOMIC DNA]</scope>
    <source>
        <strain evidence="21">KB4526</strain>
        <tissue evidence="21">Muscle</tissue>
    </source>
</reference>
<dbReference type="FunFam" id="2.80.10.50:FF:000017">
    <property type="entry name" value="Polypeptide N-acetylgalactosaminyltransferase"/>
    <property type="match status" value="1"/>
</dbReference>
<keyword evidence="7 18" id="KW-0808">Transferase</keyword>
<dbReference type="EMBL" id="VOAJ01002526">
    <property type="protein sequence ID" value="KAF0882691.1"/>
    <property type="molecule type" value="Genomic_DNA"/>
</dbReference>
<evidence type="ECO:0000313" key="22">
    <source>
        <dbReference type="Proteomes" id="UP000475037"/>
    </source>
</evidence>
<dbReference type="FunFam" id="3.90.550.10:FF:000192">
    <property type="entry name" value="Polypeptide N-acetylgalactosaminyltransferase 9"/>
    <property type="match status" value="1"/>
</dbReference>
<keyword evidence="12 18" id="KW-1133">Transmembrane helix</keyword>
<keyword evidence="17 18" id="KW-0464">Manganese</keyword>
<evidence type="ECO:0000256" key="17">
    <source>
        <dbReference type="ARBA" id="ARBA00023211"/>
    </source>
</evidence>
<evidence type="ECO:0000256" key="16">
    <source>
        <dbReference type="ARBA" id="ARBA00023180"/>
    </source>
</evidence>
<evidence type="ECO:0000256" key="8">
    <source>
        <dbReference type="ARBA" id="ARBA00022692"/>
    </source>
</evidence>
<keyword evidence="6 18" id="KW-0328">Glycosyltransferase</keyword>
<dbReference type="EC" id="2.4.1.-" evidence="18"/>